<name>A0AA38SHG0_9ASTR</name>
<dbReference type="Pfam" id="PF03732">
    <property type="entry name" value="Retrotrans_gag"/>
    <property type="match status" value="1"/>
</dbReference>
<organism evidence="3 4">
    <name type="scientific">Centaurea solstitialis</name>
    <name type="common">yellow star-thistle</name>
    <dbReference type="NCBI Taxonomy" id="347529"/>
    <lineage>
        <taxon>Eukaryota</taxon>
        <taxon>Viridiplantae</taxon>
        <taxon>Streptophyta</taxon>
        <taxon>Embryophyta</taxon>
        <taxon>Tracheophyta</taxon>
        <taxon>Spermatophyta</taxon>
        <taxon>Magnoliopsida</taxon>
        <taxon>eudicotyledons</taxon>
        <taxon>Gunneridae</taxon>
        <taxon>Pentapetalae</taxon>
        <taxon>asterids</taxon>
        <taxon>campanulids</taxon>
        <taxon>Asterales</taxon>
        <taxon>Asteraceae</taxon>
        <taxon>Carduoideae</taxon>
        <taxon>Cardueae</taxon>
        <taxon>Centaureinae</taxon>
        <taxon>Centaurea</taxon>
    </lineage>
</organism>
<keyword evidence="4" id="KW-1185">Reference proteome</keyword>
<feature type="compositionally biased region" description="Basic and acidic residues" evidence="1">
    <location>
        <begin position="411"/>
        <end position="421"/>
    </location>
</feature>
<dbReference type="CDD" id="cd00303">
    <property type="entry name" value="retropepsin_like"/>
    <property type="match status" value="1"/>
</dbReference>
<accession>A0AA38SHG0</accession>
<evidence type="ECO:0000256" key="1">
    <source>
        <dbReference type="SAM" id="MobiDB-lite"/>
    </source>
</evidence>
<evidence type="ECO:0000313" key="4">
    <source>
        <dbReference type="Proteomes" id="UP001172457"/>
    </source>
</evidence>
<gene>
    <name evidence="3" type="ORF">OSB04_029385</name>
</gene>
<dbReference type="Gene3D" id="2.40.70.10">
    <property type="entry name" value="Acid Proteases"/>
    <property type="match status" value="1"/>
</dbReference>
<feature type="compositionally biased region" description="Polar residues" evidence="1">
    <location>
        <begin position="342"/>
        <end position="357"/>
    </location>
</feature>
<protein>
    <recommendedName>
        <fullName evidence="2">Retrotransposon gag domain-containing protein</fullName>
    </recommendedName>
</protein>
<evidence type="ECO:0000259" key="2">
    <source>
        <dbReference type="Pfam" id="PF03732"/>
    </source>
</evidence>
<dbReference type="PANTHER" id="PTHR33223:SF11">
    <property type="entry name" value="ELEMENT PROTEIN, PUTATIVE-RELATED"/>
    <property type="match status" value="1"/>
</dbReference>
<reference evidence="3" key="1">
    <citation type="submission" date="2023-03" db="EMBL/GenBank/DDBJ databases">
        <title>Chromosome-scale reference genome and RAD-based genetic map of yellow starthistle (Centaurea solstitialis) reveal putative structural variation and QTLs associated with invader traits.</title>
        <authorList>
            <person name="Reatini B."/>
            <person name="Cang F.A."/>
            <person name="Jiang Q."/>
            <person name="Mckibben M.T.W."/>
            <person name="Barker M.S."/>
            <person name="Rieseberg L.H."/>
            <person name="Dlugosch K.M."/>
        </authorList>
    </citation>
    <scope>NUCLEOTIDE SEQUENCE</scope>
    <source>
        <strain evidence="3">CAN-66</strain>
        <tissue evidence="3">Leaf</tissue>
    </source>
</reference>
<proteinExistence type="predicted"/>
<dbReference type="InterPro" id="IPR005162">
    <property type="entry name" value="Retrotrans_gag_dom"/>
</dbReference>
<dbReference type="PANTHER" id="PTHR33223">
    <property type="entry name" value="CCHC-TYPE DOMAIN-CONTAINING PROTEIN"/>
    <property type="match status" value="1"/>
</dbReference>
<evidence type="ECO:0000313" key="3">
    <source>
        <dbReference type="EMBL" id="KAJ9542879.1"/>
    </source>
</evidence>
<feature type="region of interest" description="Disordered" evidence="1">
    <location>
        <begin position="340"/>
        <end position="365"/>
    </location>
</feature>
<dbReference type="EMBL" id="JARYMX010000007">
    <property type="protein sequence ID" value="KAJ9542879.1"/>
    <property type="molecule type" value="Genomic_DNA"/>
</dbReference>
<dbReference type="AlphaFoldDB" id="A0AA38SHG0"/>
<feature type="region of interest" description="Disordered" evidence="1">
    <location>
        <begin position="391"/>
        <end position="425"/>
    </location>
</feature>
<comment type="caution">
    <text evidence="3">The sequence shown here is derived from an EMBL/GenBank/DDBJ whole genome shotgun (WGS) entry which is preliminary data.</text>
</comment>
<feature type="region of interest" description="Disordered" evidence="1">
    <location>
        <begin position="601"/>
        <end position="626"/>
    </location>
</feature>
<dbReference type="InterPro" id="IPR021109">
    <property type="entry name" value="Peptidase_aspartic_dom_sf"/>
</dbReference>
<dbReference type="Proteomes" id="UP001172457">
    <property type="component" value="Chromosome 7"/>
</dbReference>
<sequence>MGSPPWDQQLTFYGKSDSNPLVYVESFVDICDLFKTENAADDAIRLRLFRFTLIGEAKAWLRSLEPSSITTWEELRSKFMSRFFPPSKIEKLRADVRTFRQDDEETISEAWERHKNLMNSCPSHGLTKSEKVQTFYSGLNYPSRCTLDSSAGGVFMYKTPTQGYNLLEDMLIHNIDWKLDKRLHVPRFSRKVSDFDPTDEISVMKNKQVRFEKKIDELTKSIHALQIGCEECNGSHLTKDCPNKPMMTPEEVNFLNRGDYQWRWNNNHNFNERPPGFFAPNQQNQQRTEGESRTSLEELVSQFIGSQKKINEDVSSYLQCNPKFGNASWVNLTNLKRENTRRASNTNASQSKCGSYKSSDDATDYDSDLPEGLTFTLDDLALRDSIYLDDEDEKDEEEHKQGGYAELVIPPKDKGKGKPEEKEEIEDVSNLPISIHGKFNGLALIDTGATLNMMPVGYCRKSGIKKLVLTLYHRGINGYMTKPLGIAEGVKVCIGNFIYPTDFIVVDLPKDTEIPIILGRAFLHTAQVNVDMCNQVTSLGYGDTRMFFDPNGKPVSHLWEPYDDLAQSFKTNMDIYSHMQDRRKLKLSTNRWSWTKMHQMPMHRGLPRRETKRRRAFQPNVEKSEP</sequence>
<feature type="domain" description="Retrotransposon gag" evidence="2">
    <location>
        <begin position="48"/>
        <end position="140"/>
    </location>
</feature>
<dbReference type="SUPFAM" id="SSF50630">
    <property type="entry name" value="Acid proteases"/>
    <property type="match status" value="1"/>
</dbReference>